<evidence type="ECO:0000313" key="3">
    <source>
        <dbReference type="EMBL" id="PQO47153.1"/>
    </source>
</evidence>
<feature type="coiled-coil region" evidence="1">
    <location>
        <begin position="87"/>
        <end position="118"/>
    </location>
</feature>
<dbReference type="EMBL" id="PUIB01000032">
    <property type="protein sequence ID" value="PQO26274.1"/>
    <property type="molecule type" value="Genomic_DNA"/>
</dbReference>
<dbReference type="OrthoDB" id="276441at2"/>
<gene>
    <name evidence="3" type="ORF">C5Y93_03685</name>
    <name evidence="2" type="ORF">C5Y98_30995</name>
</gene>
<evidence type="ECO:0008006" key="6">
    <source>
        <dbReference type="Google" id="ProtNLM"/>
    </source>
</evidence>
<proteinExistence type="predicted"/>
<evidence type="ECO:0000313" key="5">
    <source>
        <dbReference type="Proteomes" id="UP000239388"/>
    </source>
</evidence>
<evidence type="ECO:0000313" key="2">
    <source>
        <dbReference type="EMBL" id="PQO26274.1"/>
    </source>
</evidence>
<name>A0A2S8GRU8_9BACT</name>
<protein>
    <recommendedName>
        <fullName evidence="6">Flagellar protein FlgN</fullName>
    </recommendedName>
</protein>
<accession>A0A2S8GRU8</accession>
<evidence type="ECO:0000313" key="4">
    <source>
        <dbReference type="Proteomes" id="UP000237819"/>
    </source>
</evidence>
<dbReference type="Proteomes" id="UP000237819">
    <property type="component" value="Unassembled WGS sequence"/>
</dbReference>
<reference evidence="4 5" key="1">
    <citation type="submission" date="2018-02" db="EMBL/GenBank/DDBJ databases">
        <title>Comparative genomes isolates from brazilian mangrove.</title>
        <authorList>
            <person name="Araujo J.E."/>
            <person name="Taketani R.G."/>
            <person name="Silva M.C.P."/>
            <person name="Loureco M.V."/>
            <person name="Andreote F.D."/>
        </authorList>
    </citation>
    <scope>NUCLEOTIDE SEQUENCE [LARGE SCALE GENOMIC DNA]</scope>
    <source>
        <strain evidence="2 5">NAP PRIS-MGV</strain>
        <strain evidence="3 4">Nap-Phe MGV</strain>
    </source>
</reference>
<dbReference type="Proteomes" id="UP000239388">
    <property type="component" value="Unassembled WGS sequence"/>
</dbReference>
<dbReference type="AlphaFoldDB" id="A0A2S8GRU8"/>
<sequence>MHAYAETDELAQLIAQKHDLLSKLQLLSRRQLQLSGHSDHITDLMRVVAAKQTLIESLLNVDRQLDPHRQCDPEARQWRSPLDRHRCSQATRECQAMLDELKLMESEAEDRVRANRDEISRSLQTTQGSTVALDGYASTSGPVHRIDLTAG</sequence>
<dbReference type="RefSeq" id="WP_105334041.1">
    <property type="nucleotide sequence ID" value="NZ_PUHZ01000005.1"/>
</dbReference>
<evidence type="ECO:0000256" key="1">
    <source>
        <dbReference type="SAM" id="Coils"/>
    </source>
</evidence>
<keyword evidence="1" id="KW-0175">Coiled coil</keyword>
<comment type="caution">
    <text evidence="3">The sequence shown here is derived from an EMBL/GenBank/DDBJ whole genome shotgun (WGS) entry which is preliminary data.</text>
</comment>
<organism evidence="3 4">
    <name type="scientific">Blastopirellula marina</name>
    <dbReference type="NCBI Taxonomy" id="124"/>
    <lineage>
        <taxon>Bacteria</taxon>
        <taxon>Pseudomonadati</taxon>
        <taxon>Planctomycetota</taxon>
        <taxon>Planctomycetia</taxon>
        <taxon>Pirellulales</taxon>
        <taxon>Pirellulaceae</taxon>
        <taxon>Blastopirellula</taxon>
    </lineage>
</organism>
<dbReference type="EMBL" id="PUHZ01000005">
    <property type="protein sequence ID" value="PQO47153.1"/>
    <property type="molecule type" value="Genomic_DNA"/>
</dbReference>